<dbReference type="Proteomes" id="UP000020218">
    <property type="component" value="Unassembled WGS sequence"/>
</dbReference>
<dbReference type="AlphaFoldDB" id="A0A011PQI4"/>
<accession>A0A011PQI4</accession>
<keyword evidence="1" id="KW-0472">Membrane</keyword>
<name>A0A011PQI4_9PROT</name>
<dbReference type="EMBL" id="JFAX01000004">
    <property type="protein sequence ID" value="EXI68584.1"/>
    <property type="molecule type" value="Genomic_DNA"/>
</dbReference>
<keyword evidence="1" id="KW-0812">Transmembrane</keyword>
<evidence type="ECO:0000313" key="2">
    <source>
        <dbReference type="EMBL" id="EXI68584.1"/>
    </source>
</evidence>
<keyword evidence="1" id="KW-1133">Transmembrane helix</keyword>
<dbReference type="STRING" id="1454001.AW08_00896"/>
<keyword evidence="3" id="KW-1185">Reference proteome</keyword>
<gene>
    <name evidence="2" type="ORF">AW08_00896</name>
</gene>
<protein>
    <submittedName>
        <fullName evidence="2">Uncharacterized protein</fullName>
    </submittedName>
</protein>
<reference evidence="2" key="1">
    <citation type="submission" date="2014-02" db="EMBL/GenBank/DDBJ databases">
        <title>Expanding our view of genomic diversity in Candidatus Accumulibacter clades.</title>
        <authorList>
            <person name="Skennerton C.T."/>
            <person name="Barr J.J."/>
            <person name="Slater F.R."/>
            <person name="Bond P.L."/>
            <person name="Tyson G.W."/>
        </authorList>
    </citation>
    <scope>NUCLEOTIDE SEQUENCE [LARGE SCALE GENOMIC DNA]</scope>
</reference>
<evidence type="ECO:0000256" key="1">
    <source>
        <dbReference type="SAM" id="Phobius"/>
    </source>
</evidence>
<sequence>MAVQCAQPFLCPAFELFQRGAMQTRARFCRQRAEGLAKQTFQHGGFVFGLALLPAMLFALFSPFDDSFGQHGFNLQ</sequence>
<evidence type="ECO:0000313" key="3">
    <source>
        <dbReference type="Proteomes" id="UP000020218"/>
    </source>
</evidence>
<proteinExistence type="predicted"/>
<organism evidence="2 3">
    <name type="scientific">Candidatus Accumulibacter adjunctus</name>
    <dbReference type="NCBI Taxonomy" id="1454001"/>
    <lineage>
        <taxon>Bacteria</taxon>
        <taxon>Pseudomonadati</taxon>
        <taxon>Pseudomonadota</taxon>
        <taxon>Betaproteobacteria</taxon>
        <taxon>Candidatus Accumulibacter</taxon>
    </lineage>
</organism>
<comment type="caution">
    <text evidence="2">The sequence shown here is derived from an EMBL/GenBank/DDBJ whole genome shotgun (WGS) entry which is preliminary data.</text>
</comment>
<feature type="transmembrane region" description="Helical" evidence="1">
    <location>
        <begin position="46"/>
        <end position="64"/>
    </location>
</feature>